<reference evidence="1 2" key="1">
    <citation type="journal article" date="2023" name="Plants (Basel)">
        <title>Bridging the Gap: Combining Genomics and Transcriptomics Approaches to Understand Stylosanthes scabra, an Orphan Legume from the Brazilian Caatinga.</title>
        <authorList>
            <person name="Ferreira-Neto J.R.C."/>
            <person name="da Silva M.D."/>
            <person name="Binneck E."/>
            <person name="de Melo N.F."/>
            <person name="da Silva R.H."/>
            <person name="de Melo A.L.T.M."/>
            <person name="Pandolfi V."/>
            <person name="Bustamante F.O."/>
            <person name="Brasileiro-Vidal A.C."/>
            <person name="Benko-Iseppon A.M."/>
        </authorList>
    </citation>
    <scope>NUCLEOTIDE SEQUENCE [LARGE SCALE GENOMIC DNA]</scope>
    <source>
        <tissue evidence="1">Leaves</tissue>
    </source>
</reference>
<protein>
    <submittedName>
        <fullName evidence="1">Uncharacterized protein</fullName>
    </submittedName>
</protein>
<accession>A0ABU6Y437</accession>
<dbReference type="PANTHER" id="PTHR33384:SF22">
    <property type="match status" value="1"/>
</dbReference>
<name>A0ABU6Y437_9FABA</name>
<organism evidence="1 2">
    <name type="scientific">Stylosanthes scabra</name>
    <dbReference type="NCBI Taxonomy" id="79078"/>
    <lineage>
        <taxon>Eukaryota</taxon>
        <taxon>Viridiplantae</taxon>
        <taxon>Streptophyta</taxon>
        <taxon>Embryophyta</taxon>
        <taxon>Tracheophyta</taxon>
        <taxon>Spermatophyta</taxon>
        <taxon>Magnoliopsida</taxon>
        <taxon>eudicotyledons</taxon>
        <taxon>Gunneridae</taxon>
        <taxon>Pentapetalae</taxon>
        <taxon>rosids</taxon>
        <taxon>fabids</taxon>
        <taxon>Fabales</taxon>
        <taxon>Fabaceae</taxon>
        <taxon>Papilionoideae</taxon>
        <taxon>50 kb inversion clade</taxon>
        <taxon>dalbergioids sensu lato</taxon>
        <taxon>Dalbergieae</taxon>
        <taxon>Pterocarpus clade</taxon>
        <taxon>Stylosanthes</taxon>
    </lineage>
</organism>
<comment type="caution">
    <text evidence="1">The sequence shown here is derived from an EMBL/GenBank/DDBJ whole genome shotgun (WGS) entry which is preliminary data.</text>
</comment>
<gene>
    <name evidence="1" type="ORF">PIB30_011091</name>
</gene>
<proteinExistence type="predicted"/>
<dbReference type="Proteomes" id="UP001341840">
    <property type="component" value="Unassembled WGS sequence"/>
</dbReference>
<evidence type="ECO:0000313" key="1">
    <source>
        <dbReference type="EMBL" id="MED6204676.1"/>
    </source>
</evidence>
<dbReference type="PANTHER" id="PTHR33384">
    <property type="entry name" value="EXPRESSED PROTEIN"/>
    <property type="match status" value="1"/>
</dbReference>
<evidence type="ECO:0000313" key="2">
    <source>
        <dbReference type="Proteomes" id="UP001341840"/>
    </source>
</evidence>
<keyword evidence="2" id="KW-1185">Reference proteome</keyword>
<dbReference type="EMBL" id="JASCZI010241682">
    <property type="protein sequence ID" value="MED6204676.1"/>
    <property type="molecule type" value="Genomic_DNA"/>
</dbReference>
<sequence length="168" mass="18419">MKQCGYLQKNAFGSCEEMRMESVVCPKPRRLGLLNHSPFDNHIRSFRPTPFINYKSEIEDSEAGAELLDIIFPKGSCYPERSGCQVASSPPFFCGSPPSRASNPVIQDEQFGNFSPFSLAPQSPSAVSSSSARGYVRRKFGHSPAAVRIEGFDCLSRDRSNCSISAVA</sequence>